<organism evidence="1">
    <name type="scientific">Hyperionvirus sp</name>
    <dbReference type="NCBI Taxonomy" id="2487770"/>
    <lineage>
        <taxon>Viruses</taxon>
        <taxon>Varidnaviria</taxon>
        <taxon>Bamfordvirae</taxon>
        <taxon>Nucleocytoviricota</taxon>
        <taxon>Megaviricetes</taxon>
        <taxon>Imitervirales</taxon>
        <taxon>Mimiviridae</taxon>
        <taxon>Klosneuvirinae</taxon>
    </lineage>
</organism>
<dbReference type="PANTHER" id="PTHR43628">
    <property type="entry name" value="ACTIVATOR OF C KINASE PROTEIN 1-RELATED"/>
    <property type="match status" value="1"/>
</dbReference>
<name>A0A3G5AAM6_9VIRU</name>
<accession>A0A3G5AAM6</accession>
<evidence type="ECO:0008006" key="2">
    <source>
        <dbReference type="Google" id="ProtNLM"/>
    </source>
</evidence>
<dbReference type="EMBL" id="MK072400">
    <property type="protein sequence ID" value="AYV84162.1"/>
    <property type="molecule type" value="Genomic_DNA"/>
</dbReference>
<dbReference type="Gene3D" id="1.25.40.10">
    <property type="entry name" value="Tetratricopeptide repeat domain"/>
    <property type="match status" value="1"/>
</dbReference>
<dbReference type="PANTHER" id="PTHR43628:SF1">
    <property type="entry name" value="CHITIN SYNTHASE REGULATORY FACTOR 2-RELATED"/>
    <property type="match status" value="1"/>
</dbReference>
<dbReference type="SUPFAM" id="SSF81901">
    <property type="entry name" value="HCP-like"/>
    <property type="match status" value="1"/>
</dbReference>
<dbReference type="InterPro" id="IPR011990">
    <property type="entry name" value="TPR-like_helical_dom_sf"/>
</dbReference>
<dbReference type="InterPro" id="IPR006597">
    <property type="entry name" value="Sel1-like"/>
</dbReference>
<dbReference type="Pfam" id="PF08238">
    <property type="entry name" value="Sel1"/>
    <property type="match status" value="5"/>
</dbReference>
<reference evidence="1" key="1">
    <citation type="submission" date="2018-10" db="EMBL/GenBank/DDBJ databases">
        <title>Hidden diversity of soil giant viruses.</title>
        <authorList>
            <person name="Schulz F."/>
            <person name="Alteio L."/>
            <person name="Goudeau D."/>
            <person name="Ryan E.M."/>
            <person name="Malmstrom R.R."/>
            <person name="Blanchard J."/>
            <person name="Woyke T."/>
        </authorList>
    </citation>
    <scope>NUCLEOTIDE SEQUENCE</scope>
    <source>
        <strain evidence="1">HYV1</strain>
    </source>
</reference>
<dbReference type="InterPro" id="IPR052945">
    <property type="entry name" value="Mitotic_Regulator"/>
</dbReference>
<protein>
    <recommendedName>
        <fullName evidence="2">Sel1 repeat family protein</fullName>
    </recommendedName>
</protein>
<sequence>MGKKIEFIRFSFVAGVDEELFGVKMGDDYLRDEIKKRILGIMDPGETKNIIKGNVDRLSGTSQLEIFDWVLGRSEGQPNLMKFIGECYYFGFGVASNGREALDWFLKSSKGGCIESMNSIGHLFRSGNMEGVELDYKMALKWYEKAGGSKNSDGWLNVGLLYQNGHGVEKDYAKAMEFYKKAAELGNSTAMYYVGNLYRKGLGVGVSAMDSIEWYTKAAELKNAIAMNQIGVIYQNGENIVEKDVGKAKKWFQKAIEQGSIHALCNVAGICREENRLVEAIKYYTIAYQNSEGDANVRLQCKGSITDLIKYCGMDVLRLFVMQENKIEKLEVKINELIEENEKLKYPEYI</sequence>
<proteinExistence type="predicted"/>
<dbReference type="SMART" id="SM00671">
    <property type="entry name" value="SEL1"/>
    <property type="match status" value="5"/>
</dbReference>
<gene>
    <name evidence="1" type="ORF">Hyperionvirus18_38</name>
</gene>
<evidence type="ECO:0000313" key="1">
    <source>
        <dbReference type="EMBL" id="AYV84162.1"/>
    </source>
</evidence>